<reference evidence="5" key="1">
    <citation type="submission" date="2025-08" db="UniProtKB">
        <authorList>
            <consortium name="RefSeq"/>
        </authorList>
    </citation>
    <scope>IDENTIFICATION</scope>
    <source>
        <tissue evidence="5">Entire body</tissue>
    </source>
</reference>
<protein>
    <submittedName>
        <fullName evidence="5">Interaptin-like</fullName>
    </submittedName>
</protein>
<feature type="coiled-coil region" evidence="1">
    <location>
        <begin position="459"/>
        <end position="571"/>
    </location>
</feature>
<keyword evidence="4" id="KW-1185">Reference proteome</keyword>
<accession>A0A1W4XRY7</accession>
<keyword evidence="1" id="KW-0175">Coiled coil</keyword>
<dbReference type="Proteomes" id="UP000192223">
    <property type="component" value="Unplaced"/>
</dbReference>
<evidence type="ECO:0000313" key="4">
    <source>
        <dbReference type="Proteomes" id="UP000192223"/>
    </source>
</evidence>
<proteinExistence type="predicted"/>
<dbReference type="AlphaFoldDB" id="A0A1W4XRY7"/>
<sequence length="796" mass="93204">MHFSNSGVTDNCCQVILLASYFFVLFFLTYTLSKMNAASDKKVLDGEFRKILAIIKPFIPCVTNNHYLMMYRIWLEKLSDVDDIEKLERNRYLTELCSQIQAGVLEEPFTEMPFDGILLPFDKMLQFAKFQTLTRCSNADDNFTLTFDNNCQIENQLNKLEEISSNTNQINSDIKSMVTNNENTFKSHEESLNVNHDEMIKEYLQNNKTNALKRSGNSKKRKAKLSMKLSSSKLINRNYHHGHHKQKSIYVVQKEVHTKPQTTVNFNLESVPEEQNYSSIKSIEDTAVQVQNQTFYREYPVNQYFHQPVPLMNSSYDNTNITSCEEYAVIRSNEIEKLIEKYQINEEASPQNQNCNFLNEYIENCEQRCSPRQQHVLQNFPMENQHLQMMAENEESSWCDLSEGTSCTAKIGSGDGAGDTQNNLKLALKSHYNQVHDSELKENVTQIYENRISDMNEIINSLKHENAILHEQVENYENQIKMKNKKAETSIHNLSTEVTSLKERLRELSSSRGMTRRGDIDKASKWKHSIIALKSKYESVLNKNEELKDTIEKLKLKIEEMDNAKEKELLDLKEKLTETHKKEIESLRNSHSLHLKELDNSFSKKIFLKDQECKDRIEEMRTEYDSNEAELKENFQKELELKDAEIIRLDTMIQEQCLRMQKEVKLIRNQMERNAHLVNGDSLDKILFLQKCIFKMEKLFKKSQRDYAKQVASLKNELAIKNRTFEIRLTKQRTELIKNSTCINKTEIDSLITDLEERYRVLLDSQQTQALIEKEKDMRTISELRTRLAKLQAEKN</sequence>
<evidence type="ECO:0000313" key="5">
    <source>
        <dbReference type="RefSeq" id="XP_018335238.1"/>
    </source>
</evidence>
<keyword evidence="2" id="KW-1133">Transmembrane helix</keyword>
<evidence type="ECO:0000256" key="2">
    <source>
        <dbReference type="SAM" id="Phobius"/>
    </source>
</evidence>
<organism evidence="4 5">
    <name type="scientific">Agrilus planipennis</name>
    <name type="common">Emerald ash borer</name>
    <name type="synonym">Agrilus marcopoli</name>
    <dbReference type="NCBI Taxonomy" id="224129"/>
    <lineage>
        <taxon>Eukaryota</taxon>
        <taxon>Metazoa</taxon>
        <taxon>Ecdysozoa</taxon>
        <taxon>Arthropoda</taxon>
        <taxon>Hexapoda</taxon>
        <taxon>Insecta</taxon>
        <taxon>Pterygota</taxon>
        <taxon>Neoptera</taxon>
        <taxon>Endopterygota</taxon>
        <taxon>Coleoptera</taxon>
        <taxon>Polyphaga</taxon>
        <taxon>Elateriformia</taxon>
        <taxon>Buprestoidea</taxon>
        <taxon>Buprestidae</taxon>
        <taxon>Agrilinae</taxon>
        <taxon>Agrilus</taxon>
    </lineage>
</organism>
<dbReference type="Pfam" id="PF14846">
    <property type="entry name" value="DUF4485"/>
    <property type="match status" value="1"/>
</dbReference>
<feature type="domain" description="DUF4485" evidence="3">
    <location>
        <begin position="44"/>
        <end position="122"/>
    </location>
</feature>
<keyword evidence="2" id="KW-0812">Transmembrane</keyword>
<evidence type="ECO:0000256" key="1">
    <source>
        <dbReference type="SAM" id="Coils"/>
    </source>
</evidence>
<dbReference type="InterPro" id="IPR027831">
    <property type="entry name" value="DUF4485"/>
</dbReference>
<dbReference type="OrthoDB" id="78101at2759"/>
<feature type="transmembrane region" description="Helical" evidence="2">
    <location>
        <begin position="12"/>
        <end position="32"/>
    </location>
</feature>
<gene>
    <name evidence="5" type="primary">LOC108744127</name>
</gene>
<dbReference type="InParanoid" id="A0A1W4XRY7"/>
<evidence type="ECO:0000259" key="3">
    <source>
        <dbReference type="Pfam" id="PF14846"/>
    </source>
</evidence>
<dbReference type="RefSeq" id="XP_018335238.1">
    <property type="nucleotide sequence ID" value="XM_018479736.2"/>
</dbReference>
<keyword evidence="2" id="KW-0472">Membrane</keyword>
<name>A0A1W4XRY7_AGRPL</name>
<dbReference type="KEGG" id="apln:108744127"/>
<dbReference type="GeneID" id="108744127"/>
<dbReference type="STRING" id="224129.A0A1W4XRY7"/>